<organism evidence="9 10">
    <name type="scientific">Cordyceps fumosorosea (strain ARSEF 2679)</name>
    <name type="common">Isaria fumosorosea</name>
    <dbReference type="NCBI Taxonomy" id="1081104"/>
    <lineage>
        <taxon>Eukaryota</taxon>
        <taxon>Fungi</taxon>
        <taxon>Dikarya</taxon>
        <taxon>Ascomycota</taxon>
        <taxon>Pezizomycotina</taxon>
        <taxon>Sordariomycetes</taxon>
        <taxon>Hypocreomycetidae</taxon>
        <taxon>Hypocreales</taxon>
        <taxon>Cordycipitaceae</taxon>
        <taxon>Cordyceps</taxon>
    </lineage>
</organism>
<keyword evidence="3 6" id="KW-0547">Nucleotide-binding</keyword>
<dbReference type="GO" id="GO:0005524">
    <property type="term" value="F:ATP binding"/>
    <property type="evidence" value="ECO:0007669"/>
    <property type="project" value="UniProtKB-UniRule"/>
</dbReference>
<comment type="similarity">
    <text evidence="1 6">Belongs to the hexokinase family.</text>
</comment>
<dbReference type="InterPro" id="IPR001312">
    <property type="entry name" value="Hexokinase"/>
</dbReference>
<dbReference type="GO" id="GO:0006013">
    <property type="term" value="P:mannose metabolic process"/>
    <property type="evidence" value="ECO:0007669"/>
    <property type="project" value="TreeGrafter"/>
</dbReference>
<evidence type="ECO:0000256" key="5">
    <source>
        <dbReference type="ARBA" id="ARBA00022840"/>
    </source>
</evidence>
<protein>
    <recommendedName>
        <fullName evidence="6">Phosphotransferase</fullName>
        <ecNumber evidence="6">2.7.1.-</ecNumber>
    </recommendedName>
</protein>
<comment type="caution">
    <text evidence="9">The sequence shown here is derived from an EMBL/GenBank/DDBJ whole genome shotgun (WGS) entry which is preliminary data.</text>
</comment>
<dbReference type="GO" id="GO:0006006">
    <property type="term" value="P:glucose metabolic process"/>
    <property type="evidence" value="ECO:0007669"/>
    <property type="project" value="TreeGrafter"/>
</dbReference>
<dbReference type="STRING" id="1081104.A0A167UAK3"/>
<keyword evidence="10" id="KW-1185">Reference proteome</keyword>
<evidence type="ECO:0000313" key="10">
    <source>
        <dbReference type="Proteomes" id="UP000076744"/>
    </source>
</evidence>
<feature type="domain" description="Hexokinase C-terminal" evidence="8">
    <location>
        <begin position="255"/>
        <end position="520"/>
    </location>
</feature>
<feature type="domain" description="Hexokinase N-terminal" evidence="7">
    <location>
        <begin position="9"/>
        <end position="243"/>
    </location>
</feature>
<dbReference type="SUPFAM" id="SSF53067">
    <property type="entry name" value="Actin-like ATPase domain"/>
    <property type="match status" value="2"/>
</dbReference>
<evidence type="ECO:0000256" key="2">
    <source>
        <dbReference type="ARBA" id="ARBA00022679"/>
    </source>
</evidence>
<evidence type="ECO:0000256" key="6">
    <source>
        <dbReference type="RuleBase" id="RU362007"/>
    </source>
</evidence>
<dbReference type="InterPro" id="IPR043129">
    <property type="entry name" value="ATPase_NBD"/>
</dbReference>
<dbReference type="OrthoDB" id="419537at2759"/>
<gene>
    <name evidence="9" type="ORF">ISF_05465</name>
</gene>
<dbReference type="GeneID" id="30021757"/>
<keyword evidence="2 6" id="KW-0808">Transferase</keyword>
<dbReference type="RefSeq" id="XP_018703641.1">
    <property type="nucleotide sequence ID" value="XM_018849070.1"/>
</dbReference>
<dbReference type="Proteomes" id="UP000076744">
    <property type="component" value="Unassembled WGS sequence"/>
</dbReference>
<reference evidence="9 10" key="1">
    <citation type="journal article" date="2016" name="Genome Biol. Evol.">
        <title>Divergent and convergent evolution of fungal pathogenicity.</title>
        <authorList>
            <person name="Shang Y."/>
            <person name="Xiao G."/>
            <person name="Zheng P."/>
            <person name="Cen K."/>
            <person name="Zhan S."/>
            <person name="Wang C."/>
        </authorList>
    </citation>
    <scope>NUCLEOTIDE SEQUENCE [LARGE SCALE GENOMIC DNA]</scope>
    <source>
        <strain evidence="9 10">ARSEF 2679</strain>
    </source>
</reference>
<dbReference type="Pfam" id="PF00349">
    <property type="entry name" value="Hexokinase_1"/>
    <property type="match status" value="1"/>
</dbReference>
<evidence type="ECO:0000259" key="8">
    <source>
        <dbReference type="Pfam" id="PF03727"/>
    </source>
</evidence>
<sequence length="532" mass="56892">MAATQEQLLAKFLEPIHIDLRTCHALTAGFYDCFKALAANPTDQFLPTPISDAILRPIADTACGRNLAIDIGGTNLRVGFIELLGKQSGAASTNGTNGTNGVNGTHGVAHLNGTLQAPPARIRRLFEKSWPIDNQLKDDNAEALFCWIGKHIAQVVGDAYDELGLSNSEPLPMGVTFSFPSQQHSLAEATVTSMGKGFTIAPNTDLGASLEKGYAESKPAHLPDIKVTAISNDSVSTLVSFIYNFGGTVQQRASMGLILGTGSNATVPLRLSLLHQSKWPRNINVLDGESLSDVKIAVNTEWSINGTAPPMRKLGLVTPWDDQLSAQTERPGFQPLEYMSAGRYLGELGRIMLVDYMVNTLGMARDTLPSALVERHGLSTTFLSHFKPLEHGKLLASLRAELPESTGKDGFVWTEHLAEALYRIAKAIEVRAAGVIAAGTVALLTLSEELPAKVTEAVPTAKELGVGYTGGCIVHFQDYLEDCQRFIDQLIKERFGVAGTYRVVLSPCHDGGITGAGILVSAASVSTKTEAA</sequence>
<dbReference type="AlphaFoldDB" id="A0A167UAK3"/>
<name>A0A167UAK3_CORFA</name>
<dbReference type="GO" id="GO:0001678">
    <property type="term" value="P:intracellular glucose homeostasis"/>
    <property type="evidence" value="ECO:0007669"/>
    <property type="project" value="InterPro"/>
</dbReference>
<keyword evidence="6" id="KW-0324">Glycolysis</keyword>
<evidence type="ECO:0000313" key="9">
    <source>
        <dbReference type="EMBL" id="OAA61386.1"/>
    </source>
</evidence>
<evidence type="ECO:0000259" key="7">
    <source>
        <dbReference type="Pfam" id="PF00349"/>
    </source>
</evidence>
<dbReference type="GO" id="GO:0005536">
    <property type="term" value="F:D-glucose binding"/>
    <property type="evidence" value="ECO:0007669"/>
    <property type="project" value="InterPro"/>
</dbReference>
<dbReference type="GO" id="GO:0006096">
    <property type="term" value="P:glycolytic process"/>
    <property type="evidence" value="ECO:0007669"/>
    <property type="project" value="UniProtKB-UniPathway"/>
</dbReference>
<dbReference type="GO" id="GO:0019158">
    <property type="term" value="F:mannokinase activity"/>
    <property type="evidence" value="ECO:0007669"/>
    <property type="project" value="TreeGrafter"/>
</dbReference>
<dbReference type="PRINTS" id="PR00475">
    <property type="entry name" value="HEXOKINASE"/>
</dbReference>
<proteinExistence type="inferred from homology"/>
<dbReference type="CDD" id="cd24000">
    <property type="entry name" value="ASKHA_NBD_HK"/>
    <property type="match status" value="1"/>
</dbReference>
<dbReference type="InterPro" id="IPR022672">
    <property type="entry name" value="Hexokinase_N"/>
</dbReference>
<accession>A0A167UAK3</accession>
<dbReference type="UniPathway" id="UPA00109">
    <property type="reaction ID" value="UER00180"/>
</dbReference>
<dbReference type="GO" id="GO:0008865">
    <property type="term" value="F:fructokinase activity"/>
    <property type="evidence" value="ECO:0007669"/>
    <property type="project" value="TreeGrafter"/>
</dbReference>
<dbReference type="PROSITE" id="PS51748">
    <property type="entry name" value="HEXOKINASE_2"/>
    <property type="match status" value="1"/>
</dbReference>
<dbReference type="InterPro" id="IPR022673">
    <property type="entry name" value="Hexokinase_C"/>
</dbReference>
<dbReference type="PANTHER" id="PTHR19443">
    <property type="entry name" value="HEXOKINASE"/>
    <property type="match status" value="1"/>
</dbReference>
<dbReference type="EC" id="2.7.1.-" evidence="6"/>
<dbReference type="Gene3D" id="3.40.367.20">
    <property type="match status" value="1"/>
</dbReference>
<dbReference type="Pfam" id="PF03727">
    <property type="entry name" value="Hexokinase_2"/>
    <property type="match status" value="1"/>
</dbReference>
<evidence type="ECO:0000256" key="4">
    <source>
        <dbReference type="ARBA" id="ARBA00022777"/>
    </source>
</evidence>
<keyword evidence="5 6" id="KW-0067">ATP-binding</keyword>
<keyword evidence="4 6" id="KW-0418">Kinase</keyword>
<dbReference type="Gene3D" id="3.30.420.40">
    <property type="match status" value="1"/>
</dbReference>
<dbReference type="GO" id="GO:0005829">
    <property type="term" value="C:cytosol"/>
    <property type="evidence" value="ECO:0007669"/>
    <property type="project" value="TreeGrafter"/>
</dbReference>
<evidence type="ECO:0000256" key="3">
    <source>
        <dbReference type="ARBA" id="ARBA00022741"/>
    </source>
</evidence>
<dbReference type="GO" id="GO:0005739">
    <property type="term" value="C:mitochondrion"/>
    <property type="evidence" value="ECO:0007669"/>
    <property type="project" value="TreeGrafter"/>
</dbReference>
<evidence type="ECO:0000256" key="1">
    <source>
        <dbReference type="ARBA" id="ARBA00009225"/>
    </source>
</evidence>
<dbReference type="PANTHER" id="PTHR19443:SF29">
    <property type="entry name" value="PHOSPHOTRANSFERASE"/>
    <property type="match status" value="1"/>
</dbReference>
<dbReference type="EMBL" id="AZHB01000013">
    <property type="protein sequence ID" value="OAA61386.1"/>
    <property type="molecule type" value="Genomic_DNA"/>
</dbReference>
<dbReference type="GO" id="GO:0004340">
    <property type="term" value="F:glucokinase activity"/>
    <property type="evidence" value="ECO:0007669"/>
    <property type="project" value="TreeGrafter"/>
</dbReference>